<gene>
    <name evidence="4" type="ORF">BXY75_1180</name>
</gene>
<name>A0A3L9YWV3_9FLAO</name>
<keyword evidence="5" id="KW-1185">Reference proteome</keyword>
<dbReference type="Proteomes" id="UP000271339">
    <property type="component" value="Unassembled WGS sequence"/>
</dbReference>
<comment type="caution">
    <text evidence="4">The sequence shown here is derived from an EMBL/GenBank/DDBJ whole genome shotgun (WGS) entry which is preliminary data.</text>
</comment>
<dbReference type="InterPro" id="IPR029063">
    <property type="entry name" value="SAM-dependent_MTases_sf"/>
</dbReference>
<reference evidence="4 5" key="1">
    <citation type="submission" date="2018-10" db="EMBL/GenBank/DDBJ databases">
        <title>Genomic Encyclopedia of Archaeal and Bacterial Type Strains, Phase II (KMG-II): from individual species to whole genera.</title>
        <authorList>
            <person name="Goeker M."/>
        </authorList>
    </citation>
    <scope>NUCLEOTIDE SEQUENCE [LARGE SCALE GENOMIC DNA]</scope>
    <source>
        <strain evidence="4 5">DSM 23424</strain>
    </source>
</reference>
<dbReference type="InterPro" id="IPR002941">
    <property type="entry name" value="DNA_methylase_N4/N6"/>
</dbReference>
<dbReference type="RefSeq" id="WP_121906766.1">
    <property type="nucleotide sequence ID" value="NZ_REFC01000012.1"/>
</dbReference>
<dbReference type="Pfam" id="PF01555">
    <property type="entry name" value="N6_N4_Mtase"/>
    <property type="match status" value="2"/>
</dbReference>
<dbReference type="GO" id="GO:0003677">
    <property type="term" value="F:DNA binding"/>
    <property type="evidence" value="ECO:0007669"/>
    <property type="project" value="InterPro"/>
</dbReference>
<evidence type="ECO:0000256" key="1">
    <source>
        <dbReference type="ARBA" id="ARBA00022603"/>
    </source>
</evidence>
<evidence type="ECO:0000313" key="5">
    <source>
        <dbReference type="Proteomes" id="UP000271339"/>
    </source>
</evidence>
<evidence type="ECO:0000256" key="2">
    <source>
        <dbReference type="ARBA" id="ARBA00022679"/>
    </source>
</evidence>
<dbReference type="Gene3D" id="3.40.50.150">
    <property type="entry name" value="Vaccinia Virus protein VP39"/>
    <property type="match status" value="2"/>
</dbReference>
<dbReference type="SUPFAM" id="SSF53335">
    <property type="entry name" value="S-adenosyl-L-methionine-dependent methyltransferases"/>
    <property type="match status" value="1"/>
</dbReference>
<keyword evidence="2" id="KW-0808">Transferase</keyword>
<accession>A0A3L9YWV3</accession>
<dbReference type="OrthoDB" id="9800801at2"/>
<dbReference type="GO" id="GO:0032259">
    <property type="term" value="P:methylation"/>
    <property type="evidence" value="ECO:0007669"/>
    <property type="project" value="UniProtKB-KW"/>
</dbReference>
<organism evidence="4 5">
    <name type="scientific">Ulvibacter antarcticus</name>
    <dbReference type="NCBI Taxonomy" id="442714"/>
    <lineage>
        <taxon>Bacteria</taxon>
        <taxon>Pseudomonadati</taxon>
        <taxon>Bacteroidota</taxon>
        <taxon>Flavobacteriia</taxon>
        <taxon>Flavobacteriales</taxon>
        <taxon>Flavobacteriaceae</taxon>
        <taxon>Ulvibacter</taxon>
    </lineage>
</organism>
<dbReference type="EMBL" id="REFC01000012">
    <property type="protein sequence ID" value="RMA64307.1"/>
    <property type="molecule type" value="Genomic_DNA"/>
</dbReference>
<feature type="domain" description="DNA methylase N-4/N-6" evidence="3">
    <location>
        <begin position="88"/>
        <end position="200"/>
    </location>
</feature>
<feature type="domain" description="DNA methylase N-4/N-6" evidence="3">
    <location>
        <begin position="248"/>
        <end position="360"/>
    </location>
</feature>
<protein>
    <submittedName>
        <fullName evidence="4">DNA methylase</fullName>
    </submittedName>
</protein>
<dbReference type="AlphaFoldDB" id="A0A3L9YWV3"/>
<dbReference type="GO" id="GO:0008170">
    <property type="term" value="F:N-methyltransferase activity"/>
    <property type="evidence" value="ECO:0007669"/>
    <property type="project" value="InterPro"/>
</dbReference>
<evidence type="ECO:0000259" key="3">
    <source>
        <dbReference type="Pfam" id="PF01555"/>
    </source>
</evidence>
<evidence type="ECO:0000313" key="4">
    <source>
        <dbReference type="EMBL" id="RMA64307.1"/>
    </source>
</evidence>
<keyword evidence="1 4" id="KW-0489">Methyltransferase</keyword>
<sequence length="361" mass="42485">MIIGQEEKEAVKNSDNYFDLKGKEFNAFSSESKEEILKSCLSYWRDKGFPYYDKDDAKFEKEIMSLKGIKNSDIFDKSAIKNKVNGLKIANFFNPQLWHVKVKNAYSPIERFYDDKALTKILINSAKMWPDRYSFRPGSIRSSIRLYSKTRAVTNFYPAIAKAIIKRYSNDNDTVVDFSSGFGGRLLGCLVLNRKYIGIDPSFAQINGCKSIYEYCSTNFKNVVRSSIQLFQSKAEEKLEEFEDEFCSLVFSSPPYFDHERYEDCKNQSHINYNNYEDWRTNFLIKIINESYRILKKNGYLIVHLKNVNGHDLVLDFISEANKKFTLKKIYKKEVKRRPYRYIDKYNGSYNYEKIIVMKKV</sequence>
<proteinExistence type="predicted"/>